<keyword evidence="3" id="KW-0418">Kinase</keyword>
<evidence type="ECO:0000259" key="5">
    <source>
        <dbReference type="Pfam" id="PF00288"/>
    </source>
</evidence>
<proteinExistence type="predicted"/>
<keyword evidence="1" id="KW-0808">Transferase</keyword>
<feature type="non-terminal residue" evidence="6">
    <location>
        <position position="114"/>
    </location>
</feature>
<dbReference type="Pfam" id="PF00288">
    <property type="entry name" value="GHMP_kinases_N"/>
    <property type="match status" value="1"/>
</dbReference>
<organism evidence="6">
    <name type="scientific">marine metagenome</name>
    <dbReference type="NCBI Taxonomy" id="408172"/>
    <lineage>
        <taxon>unclassified sequences</taxon>
        <taxon>metagenomes</taxon>
        <taxon>ecological metagenomes</taxon>
    </lineage>
</organism>
<dbReference type="PANTHER" id="PTHR43527">
    <property type="entry name" value="4-DIPHOSPHOCYTIDYL-2-C-METHYL-D-ERYTHRITOL KINASE, CHLOROPLASTIC"/>
    <property type="match status" value="1"/>
</dbReference>
<keyword evidence="2" id="KW-0547">Nucleotide-binding</keyword>
<feature type="domain" description="GHMP kinase N-terminal" evidence="5">
    <location>
        <begin position="58"/>
        <end position="103"/>
    </location>
</feature>
<dbReference type="GO" id="GO:0005524">
    <property type="term" value="F:ATP binding"/>
    <property type="evidence" value="ECO:0007669"/>
    <property type="project" value="UniProtKB-KW"/>
</dbReference>
<evidence type="ECO:0000256" key="2">
    <source>
        <dbReference type="ARBA" id="ARBA00022741"/>
    </source>
</evidence>
<evidence type="ECO:0000313" key="6">
    <source>
        <dbReference type="EMBL" id="SVD85403.1"/>
    </source>
</evidence>
<dbReference type="Gene3D" id="3.30.230.10">
    <property type="match status" value="1"/>
</dbReference>
<dbReference type="AlphaFoldDB" id="A0A382YQA8"/>
<accession>A0A382YQA8</accession>
<dbReference type="InterPro" id="IPR020568">
    <property type="entry name" value="Ribosomal_Su5_D2-typ_SF"/>
</dbReference>
<dbReference type="InterPro" id="IPR006204">
    <property type="entry name" value="GHMP_kinase_N_dom"/>
</dbReference>
<reference evidence="6" key="1">
    <citation type="submission" date="2018-05" db="EMBL/GenBank/DDBJ databases">
        <authorList>
            <person name="Lanie J.A."/>
            <person name="Ng W.-L."/>
            <person name="Kazmierczak K.M."/>
            <person name="Andrzejewski T.M."/>
            <person name="Davidsen T.M."/>
            <person name="Wayne K.J."/>
            <person name="Tettelin H."/>
            <person name="Glass J.I."/>
            <person name="Rusch D."/>
            <person name="Podicherti R."/>
            <person name="Tsui H.-C.T."/>
            <person name="Winkler M.E."/>
        </authorList>
    </citation>
    <scope>NUCLEOTIDE SEQUENCE</scope>
</reference>
<evidence type="ECO:0000256" key="1">
    <source>
        <dbReference type="ARBA" id="ARBA00022679"/>
    </source>
</evidence>
<dbReference type="PANTHER" id="PTHR43527:SF2">
    <property type="entry name" value="4-DIPHOSPHOCYTIDYL-2-C-METHYL-D-ERYTHRITOL KINASE, CHLOROPLASTIC"/>
    <property type="match status" value="1"/>
</dbReference>
<dbReference type="InterPro" id="IPR014721">
    <property type="entry name" value="Ribsml_uS5_D2-typ_fold_subgr"/>
</dbReference>
<name>A0A382YQA8_9ZZZZ</name>
<protein>
    <recommendedName>
        <fullName evidence="5">GHMP kinase N-terminal domain-containing protein</fullName>
    </recommendedName>
</protein>
<keyword evidence="4" id="KW-0067">ATP-binding</keyword>
<evidence type="ECO:0000256" key="4">
    <source>
        <dbReference type="ARBA" id="ARBA00022840"/>
    </source>
</evidence>
<dbReference type="GO" id="GO:0050515">
    <property type="term" value="F:4-(cytidine 5'-diphospho)-2-C-methyl-D-erythritol kinase activity"/>
    <property type="evidence" value="ECO:0007669"/>
    <property type="project" value="TreeGrafter"/>
</dbReference>
<dbReference type="EMBL" id="UINC01177650">
    <property type="protein sequence ID" value="SVD85403.1"/>
    <property type="molecule type" value="Genomic_DNA"/>
</dbReference>
<sequence length="114" mass="12944">MFLKINEKRDDGYHNIRSGITFINLFNVVEIKRSKTMKISYHGPHMPENGFYSNCIIKKTLNFLGLKNRMNLEINIEKNIPVQAGLGSASTNAAGLIQGLDKMQLIKIQEISTY</sequence>
<dbReference type="SUPFAM" id="SSF54211">
    <property type="entry name" value="Ribosomal protein S5 domain 2-like"/>
    <property type="match status" value="1"/>
</dbReference>
<gene>
    <name evidence="6" type="ORF">METZ01_LOCUS438257</name>
</gene>
<evidence type="ECO:0000256" key="3">
    <source>
        <dbReference type="ARBA" id="ARBA00022777"/>
    </source>
</evidence>